<reference evidence="2" key="1">
    <citation type="submission" date="2021-02" db="EMBL/GenBank/DDBJ databases">
        <authorList>
            <person name="Dougan E. K."/>
            <person name="Rhodes N."/>
            <person name="Thang M."/>
            <person name="Chan C."/>
        </authorList>
    </citation>
    <scope>NUCLEOTIDE SEQUENCE</scope>
</reference>
<dbReference type="GO" id="GO:0000338">
    <property type="term" value="P:protein deneddylation"/>
    <property type="evidence" value="ECO:0007669"/>
    <property type="project" value="TreeGrafter"/>
</dbReference>
<dbReference type="OrthoDB" id="5065855at2759"/>
<evidence type="ECO:0000256" key="1">
    <source>
        <dbReference type="ARBA" id="ARBA00022807"/>
    </source>
</evidence>
<dbReference type="Proteomes" id="UP000649617">
    <property type="component" value="Unassembled WGS sequence"/>
</dbReference>
<feature type="non-terminal residue" evidence="2">
    <location>
        <position position="724"/>
    </location>
</feature>
<dbReference type="PANTHER" id="PTHR46468:SF1">
    <property type="entry name" value="SENTRIN-SPECIFIC PROTEASE 8"/>
    <property type="match status" value="1"/>
</dbReference>
<dbReference type="InterPro" id="IPR044613">
    <property type="entry name" value="Nep1/2-like"/>
</dbReference>
<dbReference type="EMBL" id="CAJNIZ010004446">
    <property type="protein sequence ID" value="CAE7232701.1"/>
    <property type="molecule type" value="Genomic_DNA"/>
</dbReference>
<organism evidence="2 3">
    <name type="scientific">Symbiodinium pilosum</name>
    <name type="common">Dinoflagellate</name>
    <dbReference type="NCBI Taxonomy" id="2952"/>
    <lineage>
        <taxon>Eukaryota</taxon>
        <taxon>Sar</taxon>
        <taxon>Alveolata</taxon>
        <taxon>Dinophyceae</taxon>
        <taxon>Suessiales</taxon>
        <taxon>Symbiodiniaceae</taxon>
        <taxon>Symbiodinium</taxon>
    </lineage>
</organism>
<protein>
    <submittedName>
        <fullName evidence="2">RPS3C protein</fullName>
    </submittedName>
</protein>
<evidence type="ECO:0000313" key="3">
    <source>
        <dbReference type="Proteomes" id="UP000649617"/>
    </source>
</evidence>
<dbReference type="Gene3D" id="3.40.395.10">
    <property type="entry name" value="Adenoviral Proteinase, Chain A"/>
    <property type="match status" value="1"/>
</dbReference>
<keyword evidence="3" id="KW-1185">Reference proteome</keyword>
<dbReference type="GO" id="GO:0008234">
    <property type="term" value="F:cysteine-type peptidase activity"/>
    <property type="evidence" value="ECO:0007669"/>
    <property type="project" value="UniProtKB-KW"/>
</dbReference>
<dbReference type="GO" id="GO:0019784">
    <property type="term" value="F:deNEDDylase activity"/>
    <property type="evidence" value="ECO:0007669"/>
    <property type="project" value="InterPro"/>
</dbReference>
<evidence type="ECO:0000313" key="2">
    <source>
        <dbReference type="EMBL" id="CAE7232701.1"/>
    </source>
</evidence>
<dbReference type="PANTHER" id="PTHR46468">
    <property type="entry name" value="SENTRIN-SPECIFIC PROTEASE 8"/>
    <property type="match status" value="1"/>
</dbReference>
<proteinExistence type="predicted"/>
<comment type="caution">
    <text evidence="2">The sequence shown here is derived from an EMBL/GenBank/DDBJ whole genome shotgun (WGS) entry which is preliminary data.</text>
</comment>
<keyword evidence="1" id="KW-0378">Hydrolase</keyword>
<keyword evidence="1" id="KW-0645">Protease</keyword>
<sequence length="724" mass="80888">VSTRTTLEDLGRCFDPMSIPWADLRGYGLINRIMQCRRPKPTAGRVLQYTRQQVSAFRENMGLEVCVFKIGVTSNPIIRYTDYRCKNYTAMWVIYESQSVPETHMLEAALISEFQAYTGCRNKPGSGGEGALNKGGSNGPFYTYVAGGRADQNRPPATTLSSTRRLLCAEEPVHNIFRKYHLTIPIEPEVLNLGKGELKRFPYIPFSRWVRYLMDVGLASKHLCGVPEGEMRALLLEFWSRYKAIHGEHQMFAMEGLDLGSCIPCYSHVDEGRAYKKQGILLLSVHGCLGRGTRAWRKRVGFGVRKQNLKRSGMGLNYVGSSWGTQFLFCCLHRQAYSKDPTPLDTVMSTFAADMASLATIPFEDFSRTALWHATYLTELPYDSLPPVLAGLPWGPPEQGPWFFKHDFWHNWHNGVAKVFLASSFVVINMAGVLEGRSIDARFEVLSTDYKDFCRRHRISPFLKELNRDTFGMDTAQVFPNGTWNKAVVTATRLMNVVISVFYSEGFWIPKVVLGAWGEGAAILETPDERTGRYLRHGASLCFTKPAREDAVIGFWTEYLSTAAPPDGLGNPDVLIVDAASANWMATEDDEEDVLDALQSLEAPSKKMVLVPISDRTDRGESLYQGNHWALLALTRDGEETCGSYYDSMGSSNLDQAKLLGKRIAQGMGGRFRGVRQLEAGKGTPATAGFLVCSLLKLWRGGPTLQMFPRAKLPPCALECARPF</sequence>
<name>A0A812KYU2_SYMPI</name>
<gene>
    <name evidence="2" type="primary">RPS3C</name>
    <name evidence="2" type="ORF">SPIL2461_LOCUS3622</name>
</gene>
<keyword evidence="1" id="KW-0788">Thiol protease</keyword>
<accession>A0A812KYU2</accession>
<dbReference type="AlphaFoldDB" id="A0A812KYU2"/>
<dbReference type="InterPro" id="IPR038765">
    <property type="entry name" value="Papain-like_cys_pep_sf"/>
</dbReference>
<dbReference type="SUPFAM" id="SSF54001">
    <property type="entry name" value="Cysteine proteinases"/>
    <property type="match status" value="1"/>
</dbReference>